<organism evidence="1 2">
    <name type="scientific">Araneus ventricosus</name>
    <name type="common">Orbweaver spider</name>
    <name type="synonym">Epeira ventricosa</name>
    <dbReference type="NCBI Taxonomy" id="182803"/>
    <lineage>
        <taxon>Eukaryota</taxon>
        <taxon>Metazoa</taxon>
        <taxon>Ecdysozoa</taxon>
        <taxon>Arthropoda</taxon>
        <taxon>Chelicerata</taxon>
        <taxon>Arachnida</taxon>
        <taxon>Araneae</taxon>
        <taxon>Araneomorphae</taxon>
        <taxon>Entelegynae</taxon>
        <taxon>Araneoidea</taxon>
        <taxon>Araneidae</taxon>
        <taxon>Araneus</taxon>
    </lineage>
</organism>
<name>A0A4Y2FM37_ARAVE</name>
<dbReference type="EMBL" id="BGPR01096458">
    <property type="protein sequence ID" value="GBM42087.1"/>
    <property type="molecule type" value="Genomic_DNA"/>
</dbReference>
<reference evidence="1 2" key="1">
    <citation type="journal article" date="2019" name="Sci. Rep.">
        <title>Orb-weaving spider Araneus ventricosus genome elucidates the spidroin gene catalogue.</title>
        <authorList>
            <person name="Kono N."/>
            <person name="Nakamura H."/>
            <person name="Ohtoshi R."/>
            <person name="Moran D.A.P."/>
            <person name="Shinohara A."/>
            <person name="Yoshida Y."/>
            <person name="Fujiwara M."/>
            <person name="Mori M."/>
            <person name="Tomita M."/>
            <person name="Arakawa K."/>
        </authorList>
    </citation>
    <scope>NUCLEOTIDE SEQUENCE [LARGE SCALE GENOMIC DNA]</scope>
</reference>
<gene>
    <name evidence="1" type="ORF">AVEN_237713_1</name>
</gene>
<accession>A0A4Y2FM37</accession>
<protein>
    <submittedName>
        <fullName evidence="1">Uncharacterized protein</fullName>
    </submittedName>
</protein>
<evidence type="ECO:0000313" key="2">
    <source>
        <dbReference type="Proteomes" id="UP000499080"/>
    </source>
</evidence>
<dbReference type="AlphaFoldDB" id="A0A4Y2FM37"/>
<sequence length="129" mass="14664">MVNDETGSVFCAITSEAVTINWKAKLSPGNTVFQAEMLSLKASVEWANTMKEEVNIWRVNESSLQALKFFYIKSTIIQEAQMPLLGYPNKKSQRKPFKKRDFTGFLKVSAGSLKENENYRFPSGNVQFI</sequence>
<dbReference type="OrthoDB" id="6437659at2759"/>
<evidence type="ECO:0000313" key="1">
    <source>
        <dbReference type="EMBL" id="GBM42087.1"/>
    </source>
</evidence>
<keyword evidence="2" id="KW-1185">Reference proteome</keyword>
<dbReference type="Proteomes" id="UP000499080">
    <property type="component" value="Unassembled WGS sequence"/>
</dbReference>
<comment type="caution">
    <text evidence="1">The sequence shown here is derived from an EMBL/GenBank/DDBJ whole genome shotgun (WGS) entry which is preliminary data.</text>
</comment>
<proteinExistence type="predicted"/>